<protein>
    <submittedName>
        <fullName evidence="1">Uncharacterized protein</fullName>
    </submittedName>
</protein>
<name>A0ABS7E383_9GAMM</name>
<comment type="caution">
    <text evidence="1">The sequence shown here is derived from an EMBL/GenBank/DDBJ whole genome shotgun (WGS) entry which is preliminary data.</text>
</comment>
<dbReference type="Proteomes" id="UP001195963">
    <property type="component" value="Unassembled WGS sequence"/>
</dbReference>
<keyword evidence="2" id="KW-1185">Reference proteome</keyword>
<dbReference type="EMBL" id="JAHZST010000004">
    <property type="protein sequence ID" value="MBW8183507.1"/>
    <property type="molecule type" value="Genomic_DNA"/>
</dbReference>
<dbReference type="RefSeq" id="WP_012323749.1">
    <property type="nucleotide sequence ID" value="NZ_JAHZST010000004.1"/>
</dbReference>
<evidence type="ECO:0000313" key="1">
    <source>
        <dbReference type="EMBL" id="MBW8183507.1"/>
    </source>
</evidence>
<gene>
    <name evidence="1" type="ORF">K0625_07485</name>
</gene>
<sequence length="60" mass="7107">MFVSNAERWAKLCHQQAELIESLSESFPERRDNHINLGLSWRQLEERVSKGRSPRLNDIK</sequence>
<evidence type="ECO:0000313" key="2">
    <source>
        <dbReference type="Proteomes" id="UP001195963"/>
    </source>
</evidence>
<accession>A0ABS7E383</accession>
<organism evidence="1 2">
    <name type="scientific">Shewanella nanhaiensis</name>
    <dbReference type="NCBI Taxonomy" id="2864872"/>
    <lineage>
        <taxon>Bacteria</taxon>
        <taxon>Pseudomonadati</taxon>
        <taxon>Pseudomonadota</taxon>
        <taxon>Gammaproteobacteria</taxon>
        <taxon>Alteromonadales</taxon>
        <taxon>Shewanellaceae</taxon>
        <taxon>Shewanella</taxon>
    </lineage>
</organism>
<proteinExistence type="predicted"/>
<reference evidence="1 2" key="1">
    <citation type="submission" date="2021-07" db="EMBL/GenBank/DDBJ databases">
        <title>Shewanella sp. nov, isolated from SCS.</title>
        <authorList>
            <person name="Cao W.R."/>
        </authorList>
    </citation>
    <scope>NUCLEOTIDE SEQUENCE [LARGE SCALE GENOMIC DNA]</scope>
    <source>
        <strain evidence="1 2">NR704-98</strain>
    </source>
</reference>